<dbReference type="AlphaFoldDB" id="A0A1E2SII0"/>
<organism evidence="2 3">
    <name type="scientific">Leifsonia xyli subsp. xyli</name>
    <dbReference type="NCBI Taxonomy" id="59736"/>
    <lineage>
        <taxon>Bacteria</taxon>
        <taxon>Bacillati</taxon>
        <taxon>Actinomycetota</taxon>
        <taxon>Actinomycetes</taxon>
        <taxon>Micrococcales</taxon>
        <taxon>Microbacteriaceae</taxon>
        <taxon>Leifsonia</taxon>
    </lineage>
</organism>
<dbReference type="RefSeq" id="WP_011186162.1">
    <property type="nucleotide sequence ID" value="NZ_LNZG01000047.1"/>
</dbReference>
<protein>
    <recommendedName>
        <fullName evidence="1">HTH cro/C1-type domain-containing protein</fullName>
    </recommendedName>
</protein>
<name>A0A1E2SII0_LEIXY</name>
<gene>
    <name evidence="2" type="ORF">ATY41_05975</name>
</gene>
<comment type="caution">
    <text evidence="2">The sequence shown here is derived from an EMBL/GenBank/DDBJ whole genome shotgun (WGS) entry which is preliminary data.</text>
</comment>
<dbReference type="EMBL" id="LNZG01000047">
    <property type="protein sequence ID" value="ODA89448.1"/>
    <property type="molecule type" value="Genomic_DNA"/>
</dbReference>
<evidence type="ECO:0000313" key="3">
    <source>
        <dbReference type="Proteomes" id="UP000094426"/>
    </source>
</evidence>
<sequence length="67" mass="7386">MGAARGLAFHIFNGKRQPEAVELRGICEALGVDLEEILAAVRIRAGRLLHADKARAAEMDRRAKDIF</sequence>
<evidence type="ECO:0000313" key="2">
    <source>
        <dbReference type="EMBL" id="ODA89448.1"/>
    </source>
</evidence>
<proteinExistence type="predicted"/>
<reference evidence="2 3" key="1">
    <citation type="submission" date="2015-11" db="EMBL/GenBank/DDBJ databases">
        <authorList>
            <person name="Zhang Y."/>
            <person name="Guo Z."/>
        </authorList>
    </citation>
    <scope>NUCLEOTIDE SEQUENCE [LARGE SCALE GENOMIC DNA]</scope>
    <source>
        <strain evidence="3">gdw1</strain>
    </source>
</reference>
<dbReference type="InterPro" id="IPR001387">
    <property type="entry name" value="Cro/C1-type_HTH"/>
</dbReference>
<dbReference type="Proteomes" id="UP000094426">
    <property type="component" value="Unassembled WGS sequence"/>
</dbReference>
<accession>A0A1E2SII0</accession>
<feature type="domain" description="HTH cro/C1-type" evidence="1">
    <location>
        <begin position="10"/>
        <end position="37"/>
    </location>
</feature>
<dbReference type="PROSITE" id="PS50943">
    <property type="entry name" value="HTH_CROC1"/>
    <property type="match status" value="1"/>
</dbReference>
<evidence type="ECO:0000259" key="1">
    <source>
        <dbReference type="PROSITE" id="PS50943"/>
    </source>
</evidence>